<evidence type="ECO:0000256" key="1">
    <source>
        <dbReference type="SAM" id="MobiDB-lite"/>
    </source>
</evidence>
<organism evidence="2 3">
    <name type="scientific">Heterorhabditis bacteriophora</name>
    <name type="common">Entomopathogenic nematode worm</name>
    <dbReference type="NCBI Taxonomy" id="37862"/>
    <lineage>
        <taxon>Eukaryota</taxon>
        <taxon>Metazoa</taxon>
        <taxon>Ecdysozoa</taxon>
        <taxon>Nematoda</taxon>
        <taxon>Chromadorea</taxon>
        <taxon>Rhabditida</taxon>
        <taxon>Rhabditina</taxon>
        <taxon>Rhabditomorpha</taxon>
        <taxon>Strongyloidea</taxon>
        <taxon>Heterorhabditidae</taxon>
        <taxon>Heterorhabditis</taxon>
    </lineage>
</organism>
<protein>
    <submittedName>
        <fullName evidence="3">Uncharacterized protein</fullName>
    </submittedName>
</protein>
<dbReference type="AlphaFoldDB" id="A0A1I7W916"/>
<reference evidence="3" key="1">
    <citation type="submission" date="2016-11" db="UniProtKB">
        <authorList>
            <consortium name="WormBaseParasite"/>
        </authorList>
    </citation>
    <scope>IDENTIFICATION</scope>
</reference>
<dbReference type="WBParaSite" id="Hba_01142">
    <property type="protein sequence ID" value="Hba_01142"/>
    <property type="gene ID" value="Hba_01142"/>
</dbReference>
<feature type="region of interest" description="Disordered" evidence="1">
    <location>
        <begin position="1"/>
        <end position="23"/>
    </location>
</feature>
<evidence type="ECO:0000313" key="2">
    <source>
        <dbReference type="Proteomes" id="UP000095283"/>
    </source>
</evidence>
<dbReference type="Proteomes" id="UP000095283">
    <property type="component" value="Unplaced"/>
</dbReference>
<evidence type="ECO:0000313" key="3">
    <source>
        <dbReference type="WBParaSite" id="Hba_01142"/>
    </source>
</evidence>
<accession>A0A1I7W916</accession>
<keyword evidence="2" id="KW-1185">Reference proteome</keyword>
<proteinExistence type="predicted"/>
<sequence>MLHSGPLEPSTAADMRTPKAHTTTRACSLWWVLATRSRLLSNSIASQSKTES</sequence>
<name>A0A1I7W916_HETBA</name>